<dbReference type="GO" id="GO:0007155">
    <property type="term" value="P:cell adhesion"/>
    <property type="evidence" value="ECO:0007669"/>
    <property type="project" value="TreeGrafter"/>
</dbReference>
<dbReference type="GO" id="GO:0050839">
    <property type="term" value="F:cell adhesion molecule binding"/>
    <property type="evidence" value="ECO:0007669"/>
    <property type="project" value="TreeGrafter"/>
</dbReference>
<dbReference type="Gene3D" id="2.30.180.10">
    <property type="entry name" value="FAS1 domain"/>
    <property type="match status" value="1"/>
</dbReference>
<accession>A0A4U3KPF3</accession>
<evidence type="ECO:0000313" key="3">
    <source>
        <dbReference type="Proteomes" id="UP000305848"/>
    </source>
</evidence>
<feature type="domain" description="FAS1" evidence="1">
    <location>
        <begin position="1"/>
        <end position="133"/>
    </location>
</feature>
<evidence type="ECO:0000259" key="1">
    <source>
        <dbReference type="PROSITE" id="PS50213"/>
    </source>
</evidence>
<organism evidence="2 3">
    <name type="scientific">Ilyomonas limi</name>
    <dbReference type="NCBI Taxonomy" id="2575867"/>
    <lineage>
        <taxon>Bacteria</taxon>
        <taxon>Pseudomonadati</taxon>
        <taxon>Bacteroidota</taxon>
        <taxon>Chitinophagia</taxon>
        <taxon>Chitinophagales</taxon>
        <taxon>Chitinophagaceae</taxon>
        <taxon>Ilyomonas</taxon>
    </lineage>
</organism>
<dbReference type="OrthoDB" id="9800666at2"/>
<reference evidence="2 3" key="1">
    <citation type="submission" date="2019-05" db="EMBL/GenBank/DDBJ databases">
        <title>Panacibacter sp. strain 17mud1-8 Genome sequencing and assembly.</title>
        <authorList>
            <person name="Chhetri G."/>
        </authorList>
    </citation>
    <scope>NUCLEOTIDE SEQUENCE [LARGE SCALE GENOMIC DNA]</scope>
    <source>
        <strain evidence="2 3">17mud1-8</strain>
    </source>
</reference>
<dbReference type="GO" id="GO:0030198">
    <property type="term" value="P:extracellular matrix organization"/>
    <property type="evidence" value="ECO:0007669"/>
    <property type="project" value="TreeGrafter"/>
</dbReference>
<dbReference type="InterPro" id="IPR036378">
    <property type="entry name" value="FAS1_dom_sf"/>
</dbReference>
<dbReference type="InterPro" id="IPR050904">
    <property type="entry name" value="Adhesion/Biosynth-related"/>
</dbReference>
<dbReference type="PANTHER" id="PTHR10900">
    <property type="entry name" value="PERIOSTIN-RELATED"/>
    <property type="match status" value="1"/>
</dbReference>
<dbReference type="PROSITE" id="PS50213">
    <property type="entry name" value="FAS1"/>
    <property type="match status" value="1"/>
</dbReference>
<dbReference type="SMART" id="SM00554">
    <property type="entry name" value="FAS1"/>
    <property type="match status" value="1"/>
</dbReference>
<comment type="caution">
    <text evidence="2">The sequence shown here is derived from an EMBL/GenBank/DDBJ whole genome shotgun (WGS) entry which is preliminary data.</text>
</comment>
<dbReference type="Pfam" id="PF02469">
    <property type="entry name" value="Fasciclin"/>
    <property type="match status" value="1"/>
</dbReference>
<dbReference type="FunFam" id="2.30.180.10:FF:000032">
    <property type="entry name" value="Fasciclin domain-containing protein, putative"/>
    <property type="match status" value="1"/>
</dbReference>
<dbReference type="Proteomes" id="UP000305848">
    <property type="component" value="Unassembled WGS sequence"/>
</dbReference>
<protein>
    <submittedName>
        <fullName evidence="2">Fasciclin domain-containing protein</fullName>
    </submittedName>
</protein>
<dbReference type="GO" id="GO:0031012">
    <property type="term" value="C:extracellular matrix"/>
    <property type="evidence" value="ECO:0007669"/>
    <property type="project" value="TreeGrafter"/>
</dbReference>
<dbReference type="SUPFAM" id="SSF82153">
    <property type="entry name" value="FAS1 domain"/>
    <property type="match status" value="1"/>
</dbReference>
<name>A0A4U3KPF3_9BACT</name>
<sequence>MSNITQVVRTDKNMTTLKQGVIASGLDQVLTTSGPYTLFAPSDIAFRKLESGTLTNLLKPENKVQLTHLLQQHVVAGKVNFSALKDGQKLTTLHGKQLSVKVLDGKVSIDNATIQTQDIHASNGVIHSLDTVLAN</sequence>
<dbReference type="GO" id="GO:0005615">
    <property type="term" value="C:extracellular space"/>
    <property type="evidence" value="ECO:0007669"/>
    <property type="project" value="TreeGrafter"/>
</dbReference>
<dbReference type="PANTHER" id="PTHR10900:SF124">
    <property type="entry name" value="FI05614P"/>
    <property type="match status" value="1"/>
</dbReference>
<proteinExistence type="predicted"/>
<dbReference type="InterPro" id="IPR000782">
    <property type="entry name" value="FAS1_domain"/>
</dbReference>
<evidence type="ECO:0000313" key="2">
    <source>
        <dbReference type="EMBL" id="TKK64125.1"/>
    </source>
</evidence>
<keyword evidence="3" id="KW-1185">Reference proteome</keyword>
<gene>
    <name evidence="2" type="ORF">FC093_23235</name>
</gene>
<dbReference type="EMBL" id="SZQL01000044">
    <property type="protein sequence ID" value="TKK64125.1"/>
    <property type="molecule type" value="Genomic_DNA"/>
</dbReference>
<dbReference type="AlphaFoldDB" id="A0A4U3KPF3"/>